<dbReference type="EMBL" id="JACLAX010000002">
    <property type="protein sequence ID" value="MBC2667945.1"/>
    <property type="molecule type" value="Genomic_DNA"/>
</dbReference>
<proteinExistence type="predicted"/>
<organism evidence="1 2">
    <name type="scientific">Novosphingobium piscinae</name>
    <dbReference type="NCBI Taxonomy" id="1507448"/>
    <lineage>
        <taxon>Bacteria</taxon>
        <taxon>Pseudomonadati</taxon>
        <taxon>Pseudomonadota</taxon>
        <taxon>Alphaproteobacteria</taxon>
        <taxon>Sphingomonadales</taxon>
        <taxon>Sphingomonadaceae</taxon>
        <taxon>Novosphingobium</taxon>
    </lineage>
</organism>
<name>A0A7X1FVX1_9SPHN</name>
<sequence>MALGLVLAAVAGPAVARDSLGLFGGWGAFRDAGVPRCYAIALADPSAMSRERQPYAAIGTWPRRGERNQVHFRLSRQIGSGAKPVLAINGQRLTLAGSGGDAWSADRRMDAAIVAAMRSAGSMRVSARDGRGRPFVDVYTLAGAATAMDAATLGCARD</sequence>
<comment type="caution">
    <text evidence="1">The sequence shown here is derived from an EMBL/GenBank/DDBJ whole genome shotgun (WGS) entry which is preliminary data.</text>
</comment>
<keyword evidence="2" id="KW-1185">Reference proteome</keyword>
<dbReference type="AlphaFoldDB" id="A0A7X1FVX1"/>
<protein>
    <recommendedName>
        <fullName evidence="3">Mlr4354 like protein</fullName>
    </recommendedName>
</protein>
<gene>
    <name evidence="1" type="ORF">H7F53_02150</name>
</gene>
<evidence type="ECO:0000313" key="1">
    <source>
        <dbReference type="EMBL" id="MBC2667945.1"/>
    </source>
</evidence>
<accession>A0A7X1FVX1</accession>
<evidence type="ECO:0008006" key="3">
    <source>
        <dbReference type="Google" id="ProtNLM"/>
    </source>
</evidence>
<evidence type="ECO:0000313" key="2">
    <source>
        <dbReference type="Proteomes" id="UP000551327"/>
    </source>
</evidence>
<reference evidence="1 2" key="1">
    <citation type="submission" date="2020-08" db="EMBL/GenBank/DDBJ databases">
        <title>The genome sequence of type strain Novosphingobium piscinae KCTC 42194.</title>
        <authorList>
            <person name="Liu Y."/>
        </authorList>
    </citation>
    <scope>NUCLEOTIDE SEQUENCE [LARGE SCALE GENOMIC DNA]</scope>
    <source>
        <strain evidence="1 2">KCTC 42194</strain>
    </source>
</reference>
<dbReference type="Proteomes" id="UP000551327">
    <property type="component" value="Unassembled WGS sequence"/>
</dbReference>